<proteinExistence type="predicted"/>
<name>A0A382XMH5_9ZZZZ</name>
<dbReference type="EMBL" id="UINC01169007">
    <property type="protein sequence ID" value="SVD72336.1"/>
    <property type="molecule type" value="Genomic_DNA"/>
</dbReference>
<evidence type="ECO:0000256" key="1">
    <source>
        <dbReference type="SAM" id="MobiDB-lite"/>
    </source>
</evidence>
<accession>A0A382XMH5</accession>
<feature type="non-terminal residue" evidence="2">
    <location>
        <position position="1"/>
    </location>
</feature>
<reference evidence="2" key="1">
    <citation type="submission" date="2018-05" db="EMBL/GenBank/DDBJ databases">
        <authorList>
            <person name="Lanie J.A."/>
            <person name="Ng W.-L."/>
            <person name="Kazmierczak K.M."/>
            <person name="Andrzejewski T.M."/>
            <person name="Davidsen T.M."/>
            <person name="Wayne K.J."/>
            <person name="Tettelin H."/>
            <person name="Glass J.I."/>
            <person name="Rusch D."/>
            <person name="Podicherti R."/>
            <person name="Tsui H.-C.T."/>
            <person name="Winkler M.E."/>
        </authorList>
    </citation>
    <scope>NUCLEOTIDE SEQUENCE</scope>
</reference>
<feature type="region of interest" description="Disordered" evidence="1">
    <location>
        <begin position="1"/>
        <end position="45"/>
    </location>
</feature>
<evidence type="ECO:0000313" key="2">
    <source>
        <dbReference type="EMBL" id="SVD72336.1"/>
    </source>
</evidence>
<sequence>DPRRRAEDRLGWPRRRRGVRCQRTLPRAAESRRVHPGHQSDPGQM</sequence>
<organism evidence="2">
    <name type="scientific">marine metagenome</name>
    <dbReference type="NCBI Taxonomy" id="408172"/>
    <lineage>
        <taxon>unclassified sequences</taxon>
        <taxon>metagenomes</taxon>
        <taxon>ecological metagenomes</taxon>
    </lineage>
</organism>
<dbReference type="AlphaFoldDB" id="A0A382XMH5"/>
<feature type="non-terminal residue" evidence="2">
    <location>
        <position position="45"/>
    </location>
</feature>
<protein>
    <submittedName>
        <fullName evidence="2">Uncharacterized protein</fullName>
    </submittedName>
</protein>
<gene>
    <name evidence="2" type="ORF">METZ01_LOCUS425190</name>
</gene>
<feature type="compositionally biased region" description="Basic and acidic residues" evidence="1">
    <location>
        <begin position="1"/>
        <end position="11"/>
    </location>
</feature>